<dbReference type="InterPro" id="IPR011623">
    <property type="entry name" value="7TMR_DISM_rcpt_extracell_dom1"/>
</dbReference>
<evidence type="ECO:0000313" key="9">
    <source>
        <dbReference type="Proteomes" id="UP001456224"/>
    </source>
</evidence>
<comment type="catalytic activity">
    <reaction evidence="1">
        <text>ATP + protein L-histidine = ADP + protein N-phospho-L-histidine.</text>
        <dbReference type="EC" id="2.7.13.3"/>
    </reaction>
</comment>
<dbReference type="EMBL" id="CP148753">
    <property type="protein sequence ID" value="WXR71112.1"/>
    <property type="molecule type" value="Genomic_DNA"/>
</dbReference>
<feature type="transmembrane region" description="Helical" evidence="6">
    <location>
        <begin position="264"/>
        <end position="282"/>
    </location>
</feature>
<dbReference type="InterPro" id="IPR011622">
    <property type="entry name" value="7TMR_DISM_rcpt_extracell_dom2"/>
</dbReference>
<evidence type="ECO:0000256" key="6">
    <source>
        <dbReference type="SAM" id="Phobius"/>
    </source>
</evidence>
<name>A0ABZ2RR10_9BURK</name>
<dbReference type="SUPFAM" id="SSF55874">
    <property type="entry name" value="ATPase domain of HSP90 chaperone/DNA topoisomerase II/histidine kinase"/>
    <property type="match status" value="1"/>
</dbReference>
<feature type="transmembrane region" description="Helical" evidence="6">
    <location>
        <begin position="325"/>
        <end position="345"/>
    </location>
</feature>
<dbReference type="InterPro" id="IPR005467">
    <property type="entry name" value="His_kinase_dom"/>
</dbReference>
<evidence type="ECO:0000259" key="7">
    <source>
        <dbReference type="PROSITE" id="PS50109"/>
    </source>
</evidence>
<organism evidence="8 9">
    <name type="scientific">Achromobacter veterisilvae</name>
    <dbReference type="NCBI Taxonomy" id="2069367"/>
    <lineage>
        <taxon>Bacteria</taxon>
        <taxon>Pseudomonadati</taxon>
        <taxon>Pseudomonadota</taxon>
        <taxon>Betaproteobacteria</taxon>
        <taxon>Burkholderiales</taxon>
        <taxon>Alcaligenaceae</taxon>
        <taxon>Achromobacter</taxon>
    </lineage>
</organism>
<dbReference type="InterPro" id="IPR003594">
    <property type="entry name" value="HATPase_dom"/>
</dbReference>
<feature type="transmembrane region" description="Helical" evidence="6">
    <location>
        <begin position="352"/>
        <end position="373"/>
    </location>
</feature>
<keyword evidence="9" id="KW-1185">Reference proteome</keyword>
<dbReference type="RefSeq" id="WP_338878313.1">
    <property type="nucleotide sequence ID" value="NZ_CP148753.1"/>
</dbReference>
<proteinExistence type="predicted"/>
<evidence type="ECO:0000256" key="4">
    <source>
        <dbReference type="ARBA" id="ARBA00022777"/>
    </source>
</evidence>
<evidence type="ECO:0000256" key="2">
    <source>
        <dbReference type="ARBA" id="ARBA00012438"/>
    </source>
</evidence>
<feature type="domain" description="Histidine kinase" evidence="7">
    <location>
        <begin position="476"/>
        <end position="688"/>
    </location>
</feature>
<sequence length="690" mass="76917">MNFPFLSGPMKQLRSFDSVFRRLAWGLLIAIAMGATLPAAAAVLRLDAQSSLHDTAGYLERLDDPEGVLDAAQADAAQTWSALPGNLNAGFTPATVWLRLTLDVEQARPDGWMLRLGNALLDDVEVHVQRPDGAWALLGHSGENVDREEWPVDFRSPTFLFTPAAEGRHVVLLRLQSKNAMMSRLEVWQRSAFDNRSRREGLLFGLYAGFYLLLIGMHAIFWLGTRAPMSGLFLAYIGSCVFNEVLSLGLIQQLSGLSVAWSDRLLGVGMACAVPIAVAVALRQLELARCHPRLARWMSLVCRGIAAVCVALILSGHYAWGMQPVQLTALALIPILSALAAYLLWRGWRPARYFLPVFGVFYAGVVIGFLRNLRVLPVNAFTEHASLLGTMVHMLLLSFIIIGGHERSRRARELRQANLAAQLAREHSQRLEVEVAERTVDLSDEMRRRERVEGELRQALDAERQVMAEQRDFVAMVSHEFRTPLAIIGTSAQQLGRNLQSAPLERNQARCHNIQDASLRLLALVDEYLTEDRIRELRSEPQEDACDLRAMLAELEQAFPSGRVHCEVDPEIGLMRGDAGLLRIALRNLLANADRHAPEDGQVRVAVRAEGETVRIEVSNPGARIPEPEWERLFQKYYRGQNARLRPGAGLGLYLVRQIAARLEGSVALVRMGGDEPVTFRLRLSYRPVP</sequence>
<dbReference type="SMART" id="SM00388">
    <property type="entry name" value="HisKA"/>
    <property type="match status" value="1"/>
</dbReference>
<dbReference type="Pfam" id="PF07696">
    <property type="entry name" value="7TMR-DISMED2"/>
    <property type="match status" value="1"/>
</dbReference>
<keyword evidence="6" id="KW-0472">Membrane</keyword>
<keyword evidence="6" id="KW-0812">Transmembrane</keyword>
<dbReference type="PANTHER" id="PTHR43711">
    <property type="entry name" value="TWO-COMPONENT HISTIDINE KINASE"/>
    <property type="match status" value="1"/>
</dbReference>
<dbReference type="PANTHER" id="PTHR43711:SF1">
    <property type="entry name" value="HISTIDINE KINASE 1"/>
    <property type="match status" value="1"/>
</dbReference>
<keyword evidence="4 8" id="KW-0418">Kinase</keyword>
<feature type="transmembrane region" description="Helical" evidence="6">
    <location>
        <begin position="294"/>
        <end position="319"/>
    </location>
</feature>
<accession>A0ABZ2RR10</accession>
<reference evidence="8 9" key="1">
    <citation type="submission" date="2024-03" db="EMBL/GenBank/DDBJ databases">
        <title>Reference genomes for the five species model microbial community.</title>
        <authorList>
            <person name="Padfield D."/>
        </authorList>
    </citation>
    <scope>NUCLEOTIDE SEQUENCE [LARGE SCALE GENOMIC DNA]</scope>
    <source>
        <strain evidence="8 9">AB1</strain>
    </source>
</reference>
<dbReference type="GO" id="GO:0016301">
    <property type="term" value="F:kinase activity"/>
    <property type="evidence" value="ECO:0007669"/>
    <property type="project" value="UniProtKB-KW"/>
</dbReference>
<dbReference type="Pfam" id="PF07695">
    <property type="entry name" value="7TMR-DISM_7TM"/>
    <property type="match status" value="1"/>
</dbReference>
<dbReference type="InterPro" id="IPR003661">
    <property type="entry name" value="HisK_dim/P_dom"/>
</dbReference>
<dbReference type="Gene3D" id="3.30.565.10">
    <property type="entry name" value="Histidine kinase-like ATPase, C-terminal domain"/>
    <property type="match status" value="1"/>
</dbReference>
<dbReference type="Proteomes" id="UP001456224">
    <property type="component" value="Chromosome"/>
</dbReference>
<keyword evidence="3" id="KW-0808">Transferase</keyword>
<dbReference type="SUPFAM" id="SSF47384">
    <property type="entry name" value="Homodimeric domain of signal transducing histidine kinase"/>
    <property type="match status" value="1"/>
</dbReference>
<evidence type="ECO:0000256" key="5">
    <source>
        <dbReference type="ARBA" id="ARBA00023012"/>
    </source>
</evidence>
<dbReference type="EC" id="2.7.13.3" evidence="2"/>
<evidence type="ECO:0000256" key="3">
    <source>
        <dbReference type="ARBA" id="ARBA00022679"/>
    </source>
</evidence>
<dbReference type="CDD" id="cd00082">
    <property type="entry name" value="HisKA"/>
    <property type="match status" value="1"/>
</dbReference>
<dbReference type="InterPro" id="IPR036097">
    <property type="entry name" value="HisK_dim/P_sf"/>
</dbReference>
<protein>
    <recommendedName>
        <fullName evidence="2">histidine kinase</fullName>
        <ecNumber evidence="2">2.7.13.3</ecNumber>
    </recommendedName>
</protein>
<feature type="transmembrane region" description="Helical" evidence="6">
    <location>
        <begin position="385"/>
        <end position="405"/>
    </location>
</feature>
<dbReference type="InterPro" id="IPR050736">
    <property type="entry name" value="Sensor_HK_Regulatory"/>
</dbReference>
<dbReference type="Pfam" id="PF02518">
    <property type="entry name" value="HATPase_c"/>
    <property type="match status" value="1"/>
</dbReference>
<feature type="transmembrane region" description="Helical" evidence="6">
    <location>
        <begin position="202"/>
        <end position="224"/>
    </location>
</feature>
<gene>
    <name evidence="8" type="ORF">WHX56_15730</name>
</gene>
<keyword evidence="5" id="KW-0902">Two-component regulatory system</keyword>
<dbReference type="PROSITE" id="PS50109">
    <property type="entry name" value="HIS_KIN"/>
    <property type="match status" value="1"/>
</dbReference>
<dbReference type="Gene3D" id="1.10.287.130">
    <property type="match status" value="1"/>
</dbReference>
<evidence type="ECO:0000313" key="8">
    <source>
        <dbReference type="EMBL" id="WXR71112.1"/>
    </source>
</evidence>
<dbReference type="InterPro" id="IPR036890">
    <property type="entry name" value="HATPase_C_sf"/>
</dbReference>
<evidence type="ECO:0000256" key="1">
    <source>
        <dbReference type="ARBA" id="ARBA00000085"/>
    </source>
</evidence>
<dbReference type="Gene3D" id="2.60.40.2380">
    <property type="match status" value="1"/>
</dbReference>
<dbReference type="Pfam" id="PF00512">
    <property type="entry name" value="HisKA"/>
    <property type="match status" value="1"/>
</dbReference>
<keyword evidence="6" id="KW-1133">Transmembrane helix</keyword>
<dbReference type="SMART" id="SM00387">
    <property type="entry name" value="HATPase_c"/>
    <property type="match status" value="1"/>
</dbReference>